<feature type="region of interest" description="Disordered" evidence="1">
    <location>
        <begin position="93"/>
        <end position="163"/>
    </location>
</feature>
<dbReference type="PANTHER" id="PTHR34779">
    <property type="entry name" value="OS09G0542900 PROTEIN"/>
    <property type="match status" value="1"/>
</dbReference>
<dbReference type="PANTHER" id="PTHR34779:SF1">
    <property type="entry name" value="OS09G0542900 PROTEIN"/>
    <property type="match status" value="1"/>
</dbReference>
<evidence type="ECO:0008006" key="4">
    <source>
        <dbReference type="Google" id="ProtNLM"/>
    </source>
</evidence>
<name>A0A438EV76_VITVI</name>
<dbReference type="InterPro" id="IPR038796">
    <property type="entry name" value="At1g76070-like"/>
</dbReference>
<dbReference type="OrthoDB" id="1926132at2759"/>
<accession>A0A438EV76</accession>
<comment type="caution">
    <text evidence="2">The sequence shown here is derived from an EMBL/GenBank/DDBJ whole genome shotgun (WGS) entry which is preliminary data.</text>
</comment>
<organism evidence="2 3">
    <name type="scientific">Vitis vinifera</name>
    <name type="common">Grape</name>
    <dbReference type="NCBI Taxonomy" id="29760"/>
    <lineage>
        <taxon>Eukaryota</taxon>
        <taxon>Viridiplantae</taxon>
        <taxon>Streptophyta</taxon>
        <taxon>Embryophyta</taxon>
        <taxon>Tracheophyta</taxon>
        <taxon>Spermatophyta</taxon>
        <taxon>Magnoliopsida</taxon>
        <taxon>eudicotyledons</taxon>
        <taxon>Gunneridae</taxon>
        <taxon>Pentapetalae</taxon>
        <taxon>rosids</taxon>
        <taxon>Vitales</taxon>
        <taxon>Vitaceae</taxon>
        <taxon>Viteae</taxon>
        <taxon>Vitis</taxon>
    </lineage>
</organism>
<gene>
    <name evidence="2" type="primary">VvCHDh000325_3</name>
    <name evidence="2" type="ORF">CK203_066600</name>
</gene>
<evidence type="ECO:0000256" key="1">
    <source>
        <dbReference type="SAM" id="MobiDB-lite"/>
    </source>
</evidence>
<evidence type="ECO:0000313" key="2">
    <source>
        <dbReference type="EMBL" id="RVW51611.1"/>
    </source>
</evidence>
<reference evidence="2 3" key="1">
    <citation type="journal article" date="2018" name="PLoS Genet.">
        <title>Population sequencing reveals clonal diversity and ancestral inbreeding in the grapevine cultivar Chardonnay.</title>
        <authorList>
            <person name="Roach M.J."/>
            <person name="Johnson D.L."/>
            <person name="Bohlmann J."/>
            <person name="van Vuuren H.J."/>
            <person name="Jones S.J."/>
            <person name="Pretorius I.S."/>
            <person name="Schmidt S.A."/>
            <person name="Borneman A.R."/>
        </authorList>
    </citation>
    <scope>NUCLEOTIDE SEQUENCE [LARGE SCALE GENOMIC DNA]</scope>
    <source>
        <strain evidence="3">cv. Chardonnay</strain>
        <tissue evidence="2">Leaf</tissue>
    </source>
</reference>
<proteinExistence type="predicted"/>
<dbReference type="EMBL" id="QGNW01001179">
    <property type="protein sequence ID" value="RVW51611.1"/>
    <property type="molecule type" value="Genomic_DNA"/>
</dbReference>
<evidence type="ECO:0000313" key="3">
    <source>
        <dbReference type="Proteomes" id="UP000288805"/>
    </source>
</evidence>
<sequence>MTRSTDSFLIYFPGPSQPPSSLPSALSLYISLTRITKEQQSDLMEKRSTRMKRTFLKLLPKAASPVIFLSPPLSPVGDRRIENTTKLKAITKGYSGPNVSMVPPEARRKSKNGSFDTREPTSPKVSCMGQINIKKKKNKSKTVLPPTEKPKPVSSPGKSKKNPFEIHRIFQGSNHCRKSGHIDVKQPAPDRTPSLSQMKGFASGRDAFMNFDWRVHGAAVAPDNQNHCADGKEEGEEKAIISFSAPIAVGGAVAVGPKKAIDLWKRRTVPPPPALQL</sequence>
<dbReference type="KEGG" id="vvi:104878265"/>
<protein>
    <recommendedName>
        <fullName evidence="4">Syringolide-induced protein 14-1-1</fullName>
    </recommendedName>
</protein>
<dbReference type="Proteomes" id="UP000288805">
    <property type="component" value="Unassembled WGS sequence"/>
</dbReference>
<dbReference type="AlphaFoldDB" id="A0A438EV76"/>